<feature type="region of interest" description="Disordered" evidence="1">
    <location>
        <begin position="89"/>
        <end position="142"/>
    </location>
</feature>
<feature type="domain" description="Protein kinase" evidence="2">
    <location>
        <begin position="359"/>
        <end position="723"/>
    </location>
</feature>
<dbReference type="GO" id="GO:0004672">
    <property type="term" value="F:protein kinase activity"/>
    <property type="evidence" value="ECO:0007669"/>
    <property type="project" value="InterPro"/>
</dbReference>
<gene>
    <name evidence="4" type="ORF">FNF28_02089</name>
    <name evidence="3" type="ORF">FNF29_02741</name>
</gene>
<comment type="caution">
    <text evidence="3">The sequence shown here is derived from an EMBL/GenBank/DDBJ whole genome shotgun (WGS) entry which is preliminary data.</text>
</comment>
<evidence type="ECO:0000256" key="1">
    <source>
        <dbReference type="SAM" id="MobiDB-lite"/>
    </source>
</evidence>
<evidence type="ECO:0000313" key="6">
    <source>
        <dbReference type="Proteomes" id="UP000324907"/>
    </source>
</evidence>
<dbReference type="InterPro" id="IPR008271">
    <property type="entry name" value="Ser/Thr_kinase_AS"/>
</dbReference>
<feature type="region of interest" description="Disordered" evidence="1">
    <location>
        <begin position="46"/>
        <end position="68"/>
    </location>
</feature>
<dbReference type="SMART" id="SM00220">
    <property type="entry name" value="S_TKc"/>
    <property type="match status" value="1"/>
</dbReference>
<accession>A0A5A8CMZ1</accession>
<dbReference type="Pfam" id="PF00069">
    <property type="entry name" value="Pkinase"/>
    <property type="match status" value="2"/>
</dbReference>
<evidence type="ECO:0000313" key="4">
    <source>
        <dbReference type="EMBL" id="KAA0169477.1"/>
    </source>
</evidence>
<dbReference type="PROSITE" id="PS50011">
    <property type="entry name" value="PROTEIN_KINASE_DOM"/>
    <property type="match status" value="1"/>
</dbReference>
<organism evidence="3 5">
    <name type="scientific">Cafeteria roenbergensis</name>
    <name type="common">Marine flagellate</name>
    <dbReference type="NCBI Taxonomy" id="33653"/>
    <lineage>
        <taxon>Eukaryota</taxon>
        <taxon>Sar</taxon>
        <taxon>Stramenopiles</taxon>
        <taxon>Bigyra</taxon>
        <taxon>Opalozoa</taxon>
        <taxon>Bicosoecida</taxon>
        <taxon>Cafeteriaceae</taxon>
        <taxon>Cafeteria</taxon>
    </lineage>
</organism>
<feature type="region of interest" description="Disordered" evidence="1">
    <location>
        <begin position="386"/>
        <end position="406"/>
    </location>
</feature>
<proteinExistence type="predicted"/>
<evidence type="ECO:0000313" key="3">
    <source>
        <dbReference type="EMBL" id="KAA0154119.1"/>
    </source>
</evidence>
<sequence length="725" mass="72881">MSVATSTGPSAASAALDVADAATAAAWAGRAAAAAAAAAVAVSPATSGATSGAPTTLPSSMAVAGRPRAAPFDPSSLAAAPRLIARHATHPGTASAPSPLLADGDRSSRAAAATPADAAAAAAAEAAGRAPGHTHAPPPPTLAYDFGYGRGETAAPVGGLTVTPAIARYRAWERARLAAAESLAAGNRAAARAFGGLRYVDVTIGGASHSITLRRNQAWRVSVPPTAAIRARLAGAHDAAATAGSAAGPVGARPGQPGAGAGAAAQGAGTGGAAGAGAGAGPGHGAGGHALAAGRPQGFGAAAAAAAAAAAEGATGRAGAAAAAGKWKSSRAVPWLGVVPLVAGPDGSSVPIRRVEDAYELGERVGDGGYAIVRFGKRRSSPLAGAAGGDTVAASGGASTGGASSGGRGACAIKCIRKRYLTTAEERHCVLREVSIHRSLRHRRIVRLWDAFEDDAFAYLVLERVNGGTLHQHLKAERLHVAKARRRLQSEGGSSASSAPAGAEGAGRGRSGKPLPPAARDGLMSEATARRVTEQLLDALAYLHGKDILHADLKPENILLQRRPVASAPSAPASGASGSAAATAAKPAAGANRSRQFESVKLCDFGHARPARDARYYRVTGDVRLVPFEAVLGTAGYIAPEVLTRQPYSPSIDMWAVGVILYEMVAGYPPFRPPTRCLTHKLEFPDRGWLGVSEACKDLCSRLLAVDPKQRMRAQQALGHAWFQD</sequence>
<protein>
    <recommendedName>
        <fullName evidence="2">Protein kinase domain-containing protein</fullName>
    </recommendedName>
</protein>
<evidence type="ECO:0000313" key="5">
    <source>
        <dbReference type="Proteomes" id="UP000323011"/>
    </source>
</evidence>
<dbReference type="OMA" id="DDAWDCR"/>
<dbReference type="AlphaFoldDB" id="A0A5A8CMZ1"/>
<feature type="region of interest" description="Disordered" evidence="1">
    <location>
        <begin position="244"/>
        <end position="289"/>
    </location>
</feature>
<keyword evidence="5" id="KW-1185">Reference proteome</keyword>
<name>A0A5A8CMZ1_CAFRO</name>
<reference evidence="5 6" key="1">
    <citation type="submission" date="2019-07" db="EMBL/GenBank/DDBJ databases">
        <title>Genomes of Cafeteria roenbergensis.</title>
        <authorList>
            <person name="Fischer M.G."/>
            <person name="Hackl T."/>
            <person name="Roman M."/>
        </authorList>
    </citation>
    <scope>NUCLEOTIDE SEQUENCE [LARGE SCALE GENOMIC DNA]</scope>
    <source>
        <strain evidence="3 5">BVI</strain>
        <strain evidence="4 6">RCC970-E3</strain>
    </source>
</reference>
<dbReference type="PROSITE" id="PS00108">
    <property type="entry name" value="PROTEIN_KINASE_ST"/>
    <property type="match status" value="1"/>
</dbReference>
<feature type="compositionally biased region" description="Gly residues" evidence="1">
    <location>
        <begin position="268"/>
        <end position="288"/>
    </location>
</feature>
<evidence type="ECO:0000259" key="2">
    <source>
        <dbReference type="PROSITE" id="PS50011"/>
    </source>
</evidence>
<dbReference type="GO" id="GO:0005524">
    <property type="term" value="F:ATP binding"/>
    <property type="evidence" value="ECO:0007669"/>
    <property type="project" value="InterPro"/>
</dbReference>
<dbReference type="InterPro" id="IPR000719">
    <property type="entry name" value="Prot_kinase_dom"/>
</dbReference>
<dbReference type="Proteomes" id="UP000323011">
    <property type="component" value="Unassembled WGS sequence"/>
</dbReference>
<feature type="compositionally biased region" description="Low complexity" evidence="1">
    <location>
        <begin position="109"/>
        <end position="135"/>
    </location>
</feature>
<dbReference type="InterPro" id="IPR011009">
    <property type="entry name" value="Kinase-like_dom_sf"/>
</dbReference>
<dbReference type="Gene3D" id="1.10.510.10">
    <property type="entry name" value="Transferase(Phosphotransferase) domain 1"/>
    <property type="match status" value="1"/>
</dbReference>
<dbReference type="EMBL" id="VLTN01000013">
    <property type="protein sequence ID" value="KAA0154119.1"/>
    <property type="molecule type" value="Genomic_DNA"/>
</dbReference>
<dbReference type="EMBL" id="VLTL01000022">
    <property type="protein sequence ID" value="KAA0169477.1"/>
    <property type="molecule type" value="Genomic_DNA"/>
</dbReference>
<feature type="compositionally biased region" description="Low complexity" evidence="1">
    <location>
        <begin position="244"/>
        <end position="267"/>
    </location>
</feature>
<feature type="compositionally biased region" description="Low complexity" evidence="1">
    <location>
        <begin position="490"/>
        <end position="503"/>
    </location>
</feature>
<feature type="compositionally biased region" description="Low complexity" evidence="1">
    <location>
        <begin position="46"/>
        <end position="56"/>
    </location>
</feature>
<dbReference type="Proteomes" id="UP000324907">
    <property type="component" value="Unassembled WGS sequence"/>
</dbReference>
<dbReference type="Gene3D" id="3.30.200.20">
    <property type="entry name" value="Phosphorylase Kinase, domain 1"/>
    <property type="match status" value="1"/>
</dbReference>
<dbReference type="SUPFAM" id="SSF56112">
    <property type="entry name" value="Protein kinase-like (PK-like)"/>
    <property type="match status" value="1"/>
</dbReference>
<dbReference type="PANTHER" id="PTHR24347">
    <property type="entry name" value="SERINE/THREONINE-PROTEIN KINASE"/>
    <property type="match status" value="1"/>
</dbReference>
<feature type="region of interest" description="Disordered" evidence="1">
    <location>
        <begin position="485"/>
        <end position="520"/>
    </location>
</feature>